<reference evidence="1" key="1">
    <citation type="submission" date="2023-03" db="EMBL/GenBank/DDBJ databases">
        <title>identification of new KPC variant in Klebsiella huaxiensis from the Hospital Sewage Samples in China.</title>
        <authorList>
            <person name="Wu Y."/>
        </authorList>
    </citation>
    <scope>NUCLEOTIDE SEQUENCE</scope>
    <source>
        <strain evidence="1">ZR-9</strain>
    </source>
</reference>
<proteinExistence type="predicted"/>
<name>A0ABT6EB11_9ENTR</name>
<accession>A0ABT6EB11</accession>
<evidence type="ECO:0000313" key="2">
    <source>
        <dbReference type="Proteomes" id="UP001075001"/>
    </source>
</evidence>
<dbReference type="EMBL" id="JAPQEX020000001">
    <property type="protein sequence ID" value="MDG1642595.1"/>
    <property type="molecule type" value="Genomic_DNA"/>
</dbReference>
<dbReference type="Proteomes" id="UP001075001">
    <property type="component" value="Unassembled WGS sequence"/>
</dbReference>
<sequence>MSKLRCKCGHVMAVHTMEEGFLHDVVPQKNIMEIIGLWEDIRKNKYPDLLTKLYDRSAKDAYICPCCGRLLIESELDPNKFDSYVKEVE</sequence>
<organism evidence="1 2">
    <name type="scientific">Klebsiella huaxiensis</name>
    <dbReference type="NCBI Taxonomy" id="2153354"/>
    <lineage>
        <taxon>Bacteria</taxon>
        <taxon>Pseudomonadati</taxon>
        <taxon>Pseudomonadota</taxon>
        <taxon>Gammaproteobacteria</taxon>
        <taxon>Enterobacterales</taxon>
        <taxon>Enterobacteriaceae</taxon>
        <taxon>Klebsiella/Raoultella group</taxon>
        <taxon>Klebsiella</taxon>
    </lineage>
</organism>
<keyword evidence="2" id="KW-1185">Reference proteome</keyword>
<dbReference type="RefSeq" id="WP_267985940.1">
    <property type="nucleotide sequence ID" value="NZ_JAPQEX020000001.1"/>
</dbReference>
<comment type="caution">
    <text evidence="1">The sequence shown here is derived from an EMBL/GenBank/DDBJ whole genome shotgun (WGS) entry which is preliminary data.</text>
</comment>
<protein>
    <submittedName>
        <fullName evidence="1">Uncharacterized protein</fullName>
    </submittedName>
</protein>
<gene>
    <name evidence="1" type="ORF">OXR69_012065</name>
</gene>
<evidence type="ECO:0000313" key="1">
    <source>
        <dbReference type="EMBL" id="MDG1642595.1"/>
    </source>
</evidence>